<sequence length="53" mass="6087">MLLQTTVLFPQTFLLSRTFRCPSQFRDSSLTYPKLTHLKGNFFDAGKNASTLF</sequence>
<evidence type="ECO:0000313" key="2">
    <source>
        <dbReference type="Proteomes" id="UP000634136"/>
    </source>
</evidence>
<reference evidence="1" key="1">
    <citation type="submission" date="2020-09" db="EMBL/GenBank/DDBJ databases">
        <title>Genome-Enabled Discovery of Anthraquinone Biosynthesis in Senna tora.</title>
        <authorList>
            <person name="Kang S.-H."/>
            <person name="Pandey R.P."/>
            <person name="Lee C.-M."/>
            <person name="Sim J.-S."/>
            <person name="Jeong J.-T."/>
            <person name="Choi B.-S."/>
            <person name="Jung M."/>
            <person name="Ginzburg D."/>
            <person name="Zhao K."/>
            <person name="Won S.Y."/>
            <person name="Oh T.-J."/>
            <person name="Yu Y."/>
            <person name="Kim N.-H."/>
            <person name="Lee O.R."/>
            <person name="Lee T.-H."/>
            <person name="Bashyal P."/>
            <person name="Kim T.-S."/>
            <person name="Lee W.-H."/>
            <person name="Kawkins C."/>
            <person name="Kim C.-K."/>
            <person name="Kim J.S."/>
            <person name="Ahn B.O."/>
            <person name="Rhee S.Y."/>
            <person name="Sohng J.K."/>
        </authorList>
    </citation>
    <scope>NUCLEOTIDE SEQUENCE</scope>
    <source>
        <tissue evidence="1">Leaf</tissue>
    </source>
</reference>
<comment type="caution">
    <text evidence="1">The sequence shown here is derived from an EMBL/GenBank/DDBJ whole genome shotgun (WGS) entry which is preliminary data.</text>
</comment>
<dbReference type="AlphaFoldDB" id="A0A834WV14"/>
<evidence type="ECO:0000313" key="1">
    <source>
        <dbReference type="EMBL" id="KAF7833240.1"/>
    </source>
</evidence>
<dbReference type="EMBL" id="JAAIUW010000005">
    <property type="protein sequence ID" value="KAF7833240.1"/>
    <property type="molecule type" value="Genomic_DNA"/>
</dbReference>
<accession>A0A834WV14</accession>
<gene>
    <name evidence="1" type="ORF">G2W53_015573</name>
</gene>
<protein>
    <submittedName>
        <fullName evidence="1">Uncharacterized protein</fullName>
    </submittedName>
</protein>
<keyword evidence="2" id="KW-1185">Reference proteome</keyword>
<name>A0A834WV14_9FABA</name>
<dbReference type="Proteomes" id="UP000634136">
    <property type="component" value="Unassembled WGS sequence"/>
</dbReference>
<proteinExistence type="predicted"/>
<organism evidence="1 2">
    <name type="scientific">Senna tora</name>
    <dbReference type="NCBI Taxonomy" id="362788"/>
    <lineage>
        <taxon>Eukaryota</taxon>
        <taxon>Viridiplantae</taxon>
        <taxon>Streptophyta</taxon>
        <taxon>Embryophyta</taxon>
        <taxon>Tracheophyta</taxon>
        <taxon>Spermatophyta</taxon>
        <taxon>Magnoliopsida</taxon>
        <taxon>eudicotyledons</taxon>
        <taxon>Gunneridae</taxon>
        <taxon>Pentapetalae</taxon>
        <taxon>rosids</taxon>
        <taxon>fabids</taxon>
        <taxon>Fabales</taxon>
        <taxon>Fabaceae</taxon>
        <taxon>Caesalpinioideae</taxon>
        <taxon>Cassia clade</taxon>
        <taxon>Senna</taxon>
    </lineage>
</organism>